<dbReference type="AlphaFoldDB" id="A0A6N8UDC1"/>
<keyword evidence="1" id="KW-0812">Transmembrane</keyword>
<sequence>MRRLDKRGMTILEIIVTIMVLAIALTILTSGIFAANNLMKEGRHAQQALDNQTSALNGTIANTTKLDKEKQSMSFMVNGSTYRFSGTALTGRDTLYDDIHLQGFTLKESLDYSVEYQAYLYMKGMPDVFRDLLRMGSEEKQQVINVFQSLGSTVTSLYLNNDEFIMYMFHYYYGRNWPDFNKELQKQLPESLQNKAYVIRTFMSSPINDSSTIIVYATEYTSAIKGSWGTSLIYDYGDGEDPNTAAGWYYMHNTGATCLGRKGSCMLTDFNNNAHTWSELQRELRNTNVWTPLGES</sequence>
<dbReference type="EMBL" id="WUUQ01000007">
    <property type="protein sequence ID" value="MXQ74429.1"/>
    <property type="molecule type" value="Genomic_DNA"/>
</dbReference>
<comment type="caution">
    <text evidence="3">The sequence shown here is derived from an EMBL/GenBank/DDBJ whole genome shotgun (WGS) entry which is preliminary data.</text>
</comment>
<protein>
    <submittedName>
        <fullName evidence="3">Prepilin-type N-terminal cleavage/methylation domain-containing protein</fullName>
    </submittedName>
</protein>
<proteinExistence type="predicted"/>
<keyword evidence="1" id="KW-0472">Membrane</keyword>
<reference evidence="3 4" key="2">
    <citation type="submission" date="2020-01" db="EMBL/GenBank/DDBJ databases">
        <title>Clostridiaceae sp. nov. isolated from the gut of human by culturomics.</title>
        <authorList>
            <person name="Chang Y."/>
        </authorList>
    </citation>
    <scope>NUCLEOTIDE SEQUENCE [LARGE SCALE GENOMIC DNA]</scope>
    <source>
        <strain evidence="3 4">DONG20-135</strain>
    </source>
</reference>
<gene>
    <name evidence="3" type="ORF">GSF08_10880</name>
</gene>
<dbReference type="RefSeq" id="WP_160625866.1">
    <property type="nucleotide sequence ID" value="NZ_WUUQ01000007.1"/>
</dbReference>
<feature type="domain" description="Pilin PilJ C-terminal" evidence="2">
    <location>
        <begin position="157"/>
        <end position="240"/>
    </location>
</feature>
<name>A0A6N8UDC1_9FIRM</name>
<accession>A0A6N8UDC1</accession>
<dbReference type="InterPro" id="IPR040599">
    <property type="entry name" value="PilJ_C"/>
</dbReference>
<dbReference type="Proteomes" id="UP000434036">
    <property type="component" value="Unassembled WGS sequence"/>
</dbReference>
<feature type="transmembrane region" description="Helical" evidence="1">
    <location>
        <begin position="12"/>
        <end position="35"/>
    </location>
</feature>
<evidence type="ECO:0000313" key="4">
    <source>
        <dbReference type="Proteomes" id="UP000434036"/>
    </source>
</evidence>
<organism evidence="3 4">
    <name type="scientific">Copranaerobaculum intestinale</name>
    <dbReference type="NCBI Taxonomy" id="2692629"/>
    <lineage>
        <taxon>Bacteria</taxon>
        <taxon>Bacillati</taxon>
        <taxon>Bacillota</taxon>
        <taxon>Erysipelotrichia</taxon>
        <taxon>Erysipelotrichales</taxon>
        <taxon>Erysipelotrichaceae</taxon>
        <taxon>Copranaerobaculum</taxon>
    </lineage>
</organism>
<evidence type="ECO:0000259" key="2">
    <source>
        <dbReference type="Pfam" id="PF18223"/>
    </source>
</evidence>
<evidence type="ECO:0000256" key="1">
    <source>
        <dbReference type="SAM" id="Phobius"/>
    </source>
</evidence>
<evidence type="ECO:0000313" key="3">
    <source>
        <dbReference type="EMBL" id="MXQ74429.1"/>
    </source>
</evidence>
<keyword evidence="1" id="KW-1133">Transmembrane helix</keyword>
<dbReference type="Pfam" id="PF18223">
    <property type="entry name" value="PilJ_C"/>
    <property type="match status" value="1"/>
</dbReference>
<dbReference type="InterPro" id="IPR012902">
    <property type="entry name" value="N_methyl_site"/>
</dbReference>
<dbReference type="Gene3D" id="3.30.1690.20">
    <property type="match status" value="1"/>
</dbReference>
<dbReference type="NCBIfam" id="TIGR02532">
    <property type="entry name" value="IV_pilin_GFxxxE"/>
    <property type="match status" value="1"/>
</dbReference>
<reference evidence="3 4" key="1">
    <citation type="submission" date="2019-12" db="EMBL/GenBank/DDBJ databases">
        <authorList>
            <person name="Yang R."/>
        </authorList>
    </citation>
    <scope>NUCLEOTIDE SEQUENCE [LARGE SCALE GENOMIC DNA]</scope>
    <source>
        <strain evidence="3 4">DONG20-135</strain>
    </source>
</reference>
<keyword evidence="4" id="KW-1185">Reference proteome</keyword>